<keyword evidence="1" id="KW-1133">Transmembrane helix</keyword>
<name>A0A4P8XY31_9FIRM</name>
<evidence type="ECO:0000313" key="2">
    <source>
        <dbReference type="EMBL" id="QCT07672.1"/>
    </source>
</evidence>
<organism evidence="2 3">
    <name type="scientific">Ruminococcus bovis</name>
    <dbReference type="NCBI Taxonomy" id="2564099"/>
    <lineage>
        <taxon>Bacteria</taxon>
        <taxon>Bacillati</taxon>
        <taxon>Bacillota</taxon>
        <taxon>Clostridia</taxon>
        <taxon>Eubacteriales</taxon>
        <taxon>Oscillospiraceae</taxon>
        <taxon>Ruminococcus</taxon>
    </lineage>
</organism>
<keyword evidence="1" id="KW-0812">Transmembrane</keyword>
<dbReference type="AlphaFoldDB" id="A0A4P8XY31"/>
<reference evidence="2 3" key="1">
    <citation type="submission" date="2019-04" db="EMBL/GenBank/DDBJ databases">
        <authorList>
            <person name="Embree M."/>
            <person name="Gaffney J.R."/>
        </authorList>
    </citation>
    <scope>NUCLEOTIDE SEQUENCE [LARGE SCALE GENOMIC DNA]</scope>
    <source>
        <strain evidence="2 3">JE7A12</strain>
    </source>
</reference>
<dbReference type="EMBL" id="CP039381">
    <property type="protein sequence ID" value="QCT07672.1"/>
    <property type="molecule type" value="Genomic_DNA"/>
</dbReference>
<protein>
    <submittedName>
        <fullName evidence="2">Transcriptional regulator</fullName>
    </submittedName>
</protein>
<feature type="transmembrane region" description="Helical" evidence="1">
    <location>
        <begin position="29"/>
        <end position="53"/>
    </location>
</feature>
<feature type="transmembrane region" description="Helical" evidence="1">
    <location>
        <begin position="59"/>
        <end position="81"/>
    </location>
</feature>
<evidence type="ECO:0000313" key="3">
    <source>
        <dbReference type="Proteomes" id="UP000301475"/>
    </source>
</evidence>
<gene>
    <name evidence="2" type="ORF">E5Z56_10030</name>
</gene>
<dbReference type="InterPro" id="IPR010001">
    <property type="entry name" value="BofA"/>
</dbReference>
<dbReference type="KEGG" id="ruj:E5Z56_10030"/>
<keyword evidence="3" id="KW-1185">Reference proteome</keyword>
<proteinExistence type="predicted"/>
<evidence type="ECO:0000256" key="1">
    <source>
        <dbReference type="SAM" id="Phobius"/>
    </source>
</evidence>
<dbReference type="Pfam" id="PF07441">
    <property type="entry name" value="BofA"/>
    <property type="match status" value="1"/>
</dbReference>
<dbReference type="Proteomes" id="UP000301475">
    <property type="component" value="Chromosome"/>
</dbReference>
<keyword evidence="1" id="KW-0472">Membrane</keyword>
<sequence length="84" mass="8976">MDYYLLSMLVIILIILAVLHKLGKNKKPLLRAFGSMIIGLSALFLVNVTSVITQVHIPISMFTVGVSAGGGVPAVALLLFLNLL</sequence>
<feature type="transmembrane region" description="Helical" evidence="1">
    <location>
        <begin position="6"/>
        <end position="22"/>
    </location>
</feature>
<dbReference type="RefSeq" id="WP_138157666.1">
    <property type="nucleotide sequence ID" value="NZ_CP039381.1"/>
</dbReference>
<accession>A0A4P8XY31</accession>